<accession>A0A8S4GH40</accession>
<dbReference type="GO" id="GO:0005768">
    <property type="term" value="C:endosome"/>
    <property type="evidence" value="ECO:0007669"/>
    <property type="project" value="TreeGrafter"/>
</dbReference>
<dbReference type="OrthoDB" id="10003372at2759"/>
<feature type="region of interest" description="Disordered" evidence="1">
    <location>
        <begin position="1"/>
        <end position="53"/>
    </location>
</feature>
<dbReference type="PANTHER" id="PTHR13336">
    <property type="entry name" value="OVARIAN CARCINOMA IMMUNOREACTIVE ANTIGEN"/>
    <property type="match status" value="1"/>
</dbReference>
<protein>
    <submittedName>
        <fullName evidence="3">(diamondback moth) hypothetical protein</fullName>
    </submittedName>
</protein>
<proteinExistence type="predicted"/>
<dbReference type="Pfam" id="PF07051">
    <property type="entry name" value="OCIA"/>
    <property type="match status" value="1"/>
</dbReference>
<comment type="caution">
    <text evidence="3">The sequence shown here is derived from an EMBL/GenBank/DDBJ whole genome shotgun (WGS) entry which is preliminary data.</text>
</comment>
<sequence>MSNEVNPDAVVEEYGPKKEDVVVDNTPTKELVVEQVNRPESSEPGTETEEERRLREKRCKCYADARKSSACPPIKNVTHPLRYYEFTPEELKALEECDRESFYRRCLPLSTTLATATYIAVKKGVLKRNPHFGAVPKVTFAFLAGHVIGRLSSIGRCDERLRKKLPDDSYLGNVLREYHKKANPPPEENQS</sequence>
<evidence type="ECO:0000313" key="4">
    <source>
        <dbReference type="Proteomes" id="UP000653454"/>
    </source>
</evidence>
<gene>
    <name evidence="3" type="ORF">PLXY2_LOCUS16474</name>
</gene>
<organism evidence="3 4">
    <name type="scientific">Plutella xylostella</name>
    <name type="common">Diamondback moth</name>
    <name type="synonym">Plutella maculipennis</name>
    <dbReference type="NCBI Taxonomy" id="51655"/>
    <lineage>
        <taxon>Eukaryota</taxon>
        <taxon>Metazoa</taxon>
        <taxon>Ecdysozoa</taxon>
        <taxon>Arthropoda</taxon>
        <taxon>Hexapoda</taxon>
        <taxon>Insecta</taxon>
        <taxon>Pterygota</taxon>
        <taxon>Neoptera</taxon>
        <taxon>Endopterygota</taxon>
        <taxon>Lepidoptera</taxon>
        <taxon>Glossata</taxon>
        <taxon>Ditrysia</taxon>
        <taxon>Yponomeutoidea</taxon>
        <taxon>Plutellidae</taxon>
        <taxon>Plutella</taxon>
    </lineage>
</organism>
<dbReference type="InterPro" id="IPR009764">
    <property type="entry name" value="OCIA_dom"/>
</dbReference>
<keyword evidence="4" id="KW-1185">Reference proteome</keyword>
<feature type="domain" description="OCIA" evidence="2">
    <location>
        <begin position="83"/>
        <end position="163"/>
    </location>
</feature>
<evidence type="ECO:0000256" key="1">
    <source>
        <dbReference type="SAM" id="MobiDB-lite"/>
    </source>
</evidence>
<dbReference type="EMBL" id="CAJHNJ030000514">
    <property type="protein sequence ID" value="CAG9138218.1"/>
    <property type="molecule type" value="Genomic_DNA"/>
</dbReference>
<name>A0A8S4GH40_PLUXY</name>
<dbReference type="PANTHER" id="PTHR13336:SF3">
    <property type="entry name" value="OCIA DOMAIN-CONTAINING PROTEIN 1"/>
    <property type="match status" value="1"/>
</dbReference>
<dbReference type="Proteomes" id="UP000653454">
    <property type="component" value="Unassembled WGS sequence"/>
</dbReference>
<reference evidence="3" key="1">
    <citation type="submission" date="2020-11" db="EMBL/GenBank/DDBJ databases">
        <authorList>
            <person name="Whiteford S."/>
        </authorList>
    </citation>
    <scope>NUCLEOTIDE SEQUENCE</scope>
</reference>
<evidence type="ECO:0000259" key="2">
    <source>
        <dbReference type="Pfam" id="PF07051"/>
    </source>
</evidence>
<dbReference type="AlphaFoldDB" id="A0A8S4GH40"/>
<evidence type="ECO:0000313" key="3">
    <source>
        <dbReference type="EMBL" id="CAG9138218.1"/>
    </source>
</evidence>
<dbReference type="InterPro" id="IPR040187">
    <property type="entry name" value="OCAD1/2"/>
</dbReference>